<evidence type="ECO:0000313" key="1">
    <source>
        <dbReference type="EMBL" id="GAF91305.1"/>
    </source>
</evidence>
<sequence>MSKDKALVVYIDAAEQIISWLIEGGYGVQECAVILALVETKATATIAKYVQDNPQDVFGVET</sequence>
<gene>
    <name evidence="1" type="ORF">S01H1_22725</name>
</gene>
<reference evidence="1" key="1">
    <citation type="journal article" date="2014" name="Front. Microbiol.">
        <title>High frequency of phylogenetically diverse reductive dehalogenase-homologous genes in deep subseafloor sedimentary metagenomes.</title>
        <authorList>
            <person name="Kawai M."/>
            <person name="Futagami T."/>
            <person name="Toyoda A."/>
            <person name="Takaki Y."/>
            <person name="Nishi S."/>
            <person name="Hori S."/>
            <person name="Arai W."/>
            <person name="Tsubouchi T."/>
            <person name="Morono Y."/>
            <person name="Uchiyama I."/>
            <person name="Ito T."/>
            <person name="Fujiyama A."/>
            <person name="Inagaki F."/>
            <person name="Takami H."/>
        </authorList>
    </citation>
    <scope>NUCLEOTIDE SEQUENCE</scope>
    <source>
        <strain evidence="1">Expedition CK06-06</strain>
    </source>
</reference>
<dbReference type="EMBL" id="BARS01012895">
    <property type="protein sequence ID" value="GAF91305.1"/>
    <property type="molecule type" value="Genomic_DNA"/>
</dbReference>
<dbReference type="AlphaFoldDB" id="X0US47"/>
<organism evidence="1">
    <name type="scientific">marine sediment metagenome</name>
    <dbReference type="NCBI Taxonomy" id="412755"/>
    <lineage>
        <taxon>unclassified sequences</taxon>
        <taxon>metagenomes</taxon>
        <taxon>ecological metagenomes</taxon>
    </lineage>
</organism>
<accession>X0US47</accession>
<name>X0US47_9ZZZZ</name>
<proteinExistence type="predicted"/>
<comment type="caution">
    <text evidence="1">The sequence shown here is derived from an EMBL/GenBank/DDBJ whole genome shotgun (WGS) entry which is preliminary data.</text>
</comment>
<protein>
    <submittedName>
        <fullName evidence="1">Uncharacterized protein</fullName>
    </submittedName>
</protein>